<keyword evidence="2" id="KW-0808">Transferase</keyword>
<evidence type="ECO:0000313" key="3">
    <source>
        <dbReference type="Proteomes" id="UP000183810"/>
    </source>
</evidence>
<dbReference type="Gene3D" id="3.40.630.30">
    <property type="match status" value="1"/>
</dbReference>
<reference evidence="2" key="1">
    <citation type="submission" date="2016-11" db="EMBL/GenBank/DDBJ databases">
        <authorList>
            <person name="Jaros S."/>
            <person name="Januszkiewicz K."/>
            <person name="Wedrychowicz H."/>
        </authorList>
    </citation>
    <scope>NUCLEOTIDE SEQUENCE [LARGE SCALE GENOMIC DNA]</scope>
    <source>
        <strain evidence="2">Y48</strain>
    </source>
</reference>
<dbReference type="KEGG" id="nsl:BOX37_19910"/>
<dbReference type="PANTHER" id="PTHR43441:SF10">
    <property type="entry name" value="ACETYLTRANSFERASE"/>
    <property type="match status" value="1"/>
</dbReference>
<dbReference type="Pfam" id="PF13302">
    <property type="entry name" value="Acetyltransf_3"/>
    <property type="match status" value="1"/>
</dbReference>
<organism evidence="2 3">
    <name type="scientific">Nocardia mangyaensis</name>
    <dbReference type="NCBI Taxonomy" id="2213200"/>
    <lineage>
        <taxon>Bacteria</taxon>
        <taxon>Bacillati</taxon>
        <taxon>Actinomycetota</taxon>
        <taxon>Actinomycetes</taxon>
        <taxon>Mycobacteriales</taxon>
        <taxon>Nocardiaceae</taxon>
        <taxon>Nocardia</taxon>
    </lineage>
</organism>
<sequence>MTIDLRDVELLGPRLRLRDLRAGDLGVYQRIFTDPQLTRYMGTDSMGVRAAAASFDAALRSRGESPRRKYTLAITAPGADTMVGTIGLLVEDFGSNAMIGGLVVVPEGALRAGGIEAGRLMAAFAFGPLGIHRVWAGHRHDHPVMDTVMSGVGLTPEARLRQLYRTQGRWRDVCTYAALRPEWAATATAAERRILALRPTEAREHATAVR</sequence>
<dbReference type="OrthoDB" id="9132139at2"/>
<protein>
    <submittedName>
        <fullName evidence="2">GNAT family N-acetyltransferase</fullName>
    </submittedName>
</protein>
<dbReference type="PANTHER" id="PTHR43441">
    <property type="entry name" value="RIBOSOMAL-PROTEIN-SERINE ACETYLTRANSFERASE"/>
    <property type="match status" value="1"/>
</dbReference>
<dbReference type="EMBL" id="CP018082">
    <property type="protein sequence ID" value="APE35838.1"/>
    <property type="molecule type" value="Genomic_DNA"/>
</dbReference>
<dbReference type="GO" id="GO:0005737">
    <property type="term" value="C:cytoplasm"/>
    <property type="evidence" value="ECO:0007669"/>
    <property type="project" value="TreeGrafter"/>
</dbReference>
<dbReference type="GO" id="GO:1990189">
    <property type="term" value="F:protein N-terminal-serine acetyltransferase activity"/>
    <property type="evidence" value="ECO:0007669"/>
    <property type="project" value="TreeGrafter"/>
</dbReference>
<proteinExistence type="predicted"/>
<gene>
    <name evidence="2" type="ORF">BOX37_19910</name>
</gene>
<accession>A0A1J0VUY3</accession>
<dbReference type="InterPro" id="IPR051908">
    <property type="entry name" value="Ribosomal_N-acetyltransferase"/>
</dbReference>
<dbReference type="InterPro" id="IPR000182">
    <property type="entry name" value="GNAT_dom"/>
</dbReference>
<dbReference type="GO" id="GO:0008999">
    <property type="term" value="F:protein-N-terminal-alanine acetyltransferase activity"/>
    <property type="evidence" value="ECO:0007669"/>
    <property type="project" value="TreeGrafter"/>
</dbReference>
<evidence type="ECO:0000259" key="1">
    <source>
        <dbReference type="Pfam" id="PF13302"/>
    </source>
</evidence>
<keyword evidence="3" id="KW-1185">Reference proteome</keyword>
<dbReference type="Proteomes" id="UP000183810">
    <property type="component" value="Chromosome"/>
</dbReference>
<dbReference type="AlphaFoldDB" id="A0A1J0VUY3"/>
<dbReference type="SUPFAM" id="SSF55729">
    <property type="entry name" value="Acyl-CoA N-acyltransferases (Nat)"/>
    <property type="match status" value="1"/>
</dbReference>
<feature type="domain" description="N-acetyltransferase" evidence="1">
    <location>
        <begin position="14"/>
        <end position="154"/>
    </location>
</feature>
<name>A0A1J0VUY3_9NOCA</name>
<dbReference type="InterPro" id="IPR016181">
    <property type="entry name" value="Acyl_CoA_acyltransferase"/>
</dbReference>
<evidence type="ECO:0000313" key="2">
    <source>
        <dbReference type="EMBL" id="APE35838.1"/>
    </source>
</evidence>
<dbReference type="RefSeq" id="WP_071929026.1">
    <property type="nucleotide sequence ID" value="NZ_CP018082.1"/>
</dbReference>